<dbReference type="EMBL" id="MGFD01000018">
    <property type="protein sequence ID" value="OGL98715.1"/>
    <property type="molecule type" value="Genomic_DNA"/>
</dbReference>
<dbReference type="InterPro" id="IPR000182">
    <property type="entry name" value="GNAT_dom"/>
</dbReference>
<dbReference type="InterPro" id="IPR016181">
    <property type="entry name" value="Acyl_CoA_acyltransferase"/>
</dbReference>
<dbReference type="GO" id="GO:0016747">
    <property type="term" value="F:acyltransferase activity, transferring groups other than amino-acyl groups"/>
    <property type="evidence" value="ECO:0007669"/>
    <property type="project" value="InterPro"/>
</dbReference>
<protein>
    <recommendedName>
        <fullName evidence="1">N-acetyltransferase domain-containing protein</fullName>
    </recommendedName>
</protein>
<dbReference type="PROSITE" id="PS51186">
    <property type="entry name" value="GNAT"/>
    <property type="match status" value="1"/>
</dbReference>
<gene>
    <name evidence="2" type="ORF">A2318_03840</name>
</gene>
<dbReference type="CDD" id="cd04301">
    <property type="entry name" value="NAT_SF"/>
    <property type="match status" value="1"/>
</dbReference>
<accession>A0A1F7W7C7</accession>
<sequence length="176" mass="20054">MKIRRFQMKDMDQTIDLYQQCFAEAPWFEVFDPEELAQEFSEFLSFADAVFLVCEHEGKIVGGAVGFSVSRKADIVSIIPESFREGFYFSELFVDPLYRNHGIAKLLVQDRREAACAQGYRTGVVRTSVSQPITQHLYIDRLGFTIIATQEAYSTKLIDGVKQECPDTRVIMVGTM</sequence>
<dbReference type="AlphaFoldDB" id="A0A1F7W7C7"/>
<dbReference type="STRING" id="1802421.A2318_03840"/>
<proteinExistence type="predicted"/>
<dbReference type="Gene3D" id="3.40.630.30">
    <property type="match status" value="1"/>
</dbReference>
<evidence type="ECO:0000259" key="1">
    <source>
        <dbReference type="PROSITE" id="PS51186"/>
    </source>
</evidence>
<dbReference type="Proteomes" id="UP000177331">
    <property type="component" value="Unassembled WGS sequence"/>
</dbReference>
<reference evidence="2 3" key="1">
    <citation type="journal article" date="2016" name="Nat. Commun.">
        <title>Thousands of microbial genomes shed light on interconnected biogeochemical processes in an aquifer system.</title>
        <authorList>
            <person name="Anantharaman K."/>
            <person name="Brown C.T."/>
            <person name="Hug L.A."/>
            <person name="Sharon I."/>
            <person name="Castelle C.J."/>
            <person name="Probst A.J."/>
            <person name="Thomas B.C."/>
            <person name="Singh A."/>
            <person name="Wilkins M.J."/>
            <person name="Karaoz U."/>
            <person name="Brodie E.L."/>
            <person name="Williams K.H."/>
            <person name="Hubbard S.S."/>
            <person name="Banfield J.F."/>
        </authorList>
    </citation>
    <scope>NUCLEOTIDE SEQUENCE [LARGE SCALE GENOMIC DNA]</scope>
</reference>
<evidence type="ECO:0000313" key="3">
    <source>
        <dbReference type="Proteomes" id="UP000177331"/>
    </source>
</evidence>
<dbReference type="Pfam" id="PF00583">
    <property type="entry name" value="Acetyltransf_1"/>
    <property type="match status" value="1"/>
</dbReference>
<comment type="caution">
    <text evidence="2">The sequence shown here is derived from an EMBL/GenBank/DDBJ whole genome shotgun (WGS) entry which is preliminary data.</text>
</comment>
<dbReference type="SUPFAM" id="SSF55729">
    <property type="entry name" value="Acyl-CoA N-acyltransferases (Nat)"/>
    <property type="match status" value="1"/>
</dbReference>
<feature type="domain" description="N-acetyltransferase" evidence="1">
    <location>
        <begin position="1"/>
        <end position="164"/>
    </location>
</feature>
<organism evidence="2 3">
    <name type="scientific">Candidatus Uhrbacteria bacterium RIFOXYB2_FULL_45_11</name>
    <dbReference type="NCBI Taxonomy" id="1802421"/>
    <lineage>
        <taxon>Bacteria</taxon>
        <taxon>Candidatus Uhriibacteriota</taxon>
    </lineage>
</organism>
<name>A0A1F7W7C7_9BACT</name>
<evidence type="ECO:0000313" key="2">
    <source>
        <dbReference type="EMBL" id="OGL98715.1"/>
    </source>
</evidence>